<dbReference type="Proteomes" id="UP000245464">
    <property type="component" value="Chromosome 10"/>
</dbReference>
<dbReference type="AlphaFoldDB" id="A0A2W1GTJ2"/>
<dbReference type="EMBL" id="NRDI02000019">
    <property type="protein sequence ID" value="KAI1509725.1"/>
    <property type="molecule type" value="Genomic_DNA"/>
</dbReference>
<reference evidence="3" key="2">
    <citation type="submission" date="2021-05" db="EMBL/GenBank/DDBJ databases">
        <authorList>
            <person name="Moolhuijzen P.M."/>
            <person name="Moffat C.S."/>
        </authorList>
    </citation>
    <scope>NUCLEOTIDE SEQUENCE</scope>
    <source>
        <strain evidence="3">86-124</strain>
    </source>
</reference>
<sequence>MSAYQHPGTPKIIKRPFGGREIPGEPLTKRICTDQHIEKRAEAHDPKDSPPLNLLHFSQVMSGLPPTTSKKGKERARNPVAPGSVVDPHDLDTETLKRCFERDMKRYRAKIKADQVLVTPLRAVSKLLIERPSFGQTRPFIDESSKYETKQSYKRRRTSRKEREKKSDDVLSRRQRPIALKADIMAAIDLKVKQNREHQVVCGSCDNCPIAIPSEQHNPHISDMNKRDVDSREDFAGRLGSPIDLSICSDLLKRTIPDEKRYQDDLLESSPR</sequence>
<comment type="caution">
    <text evidence="2">The sequence shown here is derived from an EMBL/GenBank/DDBJ whole genome shotgun (WGS) entry which is preliminary data.</text>
</comment>
<feature type="region of interest" description="Disordered" evidence="1">
    <location>
        <begin position="1"/>
        <end position="26"/>
    </location>
</feature>
<feature type="compositionally biased region" description="Basic and acidic residues" evidence="1">
    <location>
        <begin position="161"/>
        <end position="172"/>
    </location>
</feature>
<gene>
    <name evidence="3" type="ORF">Ptr86124_011311</name>
    <name evidence="2" type="ORF">PtrM4_053100</name>
</gene>
<evidence type="ECO:0000256" key="1">
    <source>
        <dbReference type="SAM" id="MobiDB-lite"/>
    </source>
</evidence>
<evidence type="ECO:0000313" key="4">
    <source>
        <dbReference type="Proteomes" id="UP000245464"/>
    </source>
</evidence>
<feature type="region of interest" description="Disordered" evidence="1">
    <location>
        <begin position="61"/>
        <end position="89"/>
    </location>
</feature>
<evidence type="ECO:0000313" key="5">
    <source>
        <dbReference type="Proteomes" id="UP000249757"/>
    </source>
</evidence>
<keyword evidence="5" id="KW-1185">Reference proteome</keyword>
<feature type="compositionally biased region" description="Basic and acidic residues" evidence="1">
    <location>
        <begin position="140"/>
        <end position="151"/>
    </location>
</feature>
<proteinExistence type="predicted"/>
<organism evidence="2 4">
    <name type="scientific">Pyrenophora tritici-repentis</name>
    <dbReference type="NCBI Taxonomy" id="45151"/>
    <lineage>
        <taxon>Eukaryota</taxon>
        <taxon>Fungi</taxon>
        <taxon>Dikarya</taxon>
        <taxon>Ascomycota</taxon>
        <taxon>Pezizomycotina</taxon>
        <taxon>Dothideomycetes</taxon>
        <taxon>Pleosporomycetidae</taxon>
        <taxon>Pleosporales</taxon>
        <taxon>Pleosporineae</taxon>
        <taxon>Pleosporaceae</taxon>
        <taxon>Pyrenophora</taxon>
    </lineage>
</organism>
<feature type="region of interest" description="Disordered" evidence="1">
    <location>
        <begin position="139"/>
        <end position="173"/>
    </location>
</feature>
<accession>A0A2W1GTJ2</accession>
<name>A0A2W1GTJ2_9PLEO</name>
<reference evidence="2" key="1">
    <citation type="journal article" date="2018" name="BMC Genomics">
        <title>Comparative genomics of the wheat fungal pathogen Pyrenophora tritici-repentis reveals chromosomal variations and genome plasticity.</title>
        <authorList>
            <person name="Moolhuijzen P."/>
            <person name="See P.T."/>
            <person name="Hane J.K."/>
            <person name="Shi G."/>
            <person name="Liu Z."/>
            <person name="Oliver R.P."/>
            <person name="Moffat C.S."/>
        </authorList>
    </citation>
    <scope>NUCLEOTIDE SEQUENCE [LARGE SCALE GENOMIC DNA]</scope>
    <source>
        <strain evidence="2">M4</strain>
    </source>
</reference>
<protein>
    <submittedName>
        <fullName evidence="2">Uncharacterized protein</fullName>
    </submittedName>
</protein>
<dbReference type="Proteomes" id="UP000249757">
    <property type="component" value="Unassembled WGS sequence"/>
</dbReference>
<reference evidence="3" key="3">
    <citation type="journal article" date="2022" name="bioRxiv">
        <title>A global pangenome for the wheat fungal pathogen Pyrenophora tritici-repentis and prediction of effector protein structural homology.</title>
        <authorList>
            <person name="Moolhuijzen P."/>
            <person name="See P.T."/>
            <person name="Shi G."/>
            <person name="Powell H.R."/>
            <person name="Cockram J."/>
            <person name="Jorgensen L.N."/>
            <person name="Benslimane H."/>
            <person name="Strelkov S.E."/>
            <person name="Turner J."/>
            <person name="Liu Z."/>
            <person name="Moffat C.S."/>
        </authorList>
    </citation>
    <scope>NUCLEOTIDE SEQUENCE</scope>
    <source>
        <strain evidence="3">86-124</strain>
    </source>
</reference>
<dbReference type="OrthoDB" id="10395265at2759"/>
<dbReference type="EMBL" id="NQIK02000010">
    <property type="protein sequence ID" value="KAF7565876.1"/>
    <property type="molecule type" value="Genomic_DNA"/>
</dbReference>
<evidence type="ECO:0000313" key="2">
    <source>
        <dbReference type="EMBL" id="KAF7565876.1"/>
    </source>
</evidence>
<reference evidence="5" key="4">
    <citation type="journal article" date="2022" name="Microb. Genom.">
        <title>A global pangenome for the wheat fungal pathogen Pyrenophora tritici-repentis and prediction of effector protein structural homology.</title>
        <authorList>
            <person name="Moolhuijzen P.M."/>
            <person name="See P.T."/>
            <person name="Shi G."/>
            <person name="Powell H.R."/>
            <person name="Cockram J."/>
            <person name="Jorgensen L.N."/>
            <person name="Benslimane H."/>
            <person name="Strelkov S.E."/>
            <person name="Turner J."/>
            <person name="Liu Z."/>
            <person name="Moffat C.S."/>
        </authorList>
    </citation>
    <scope>NUCLEOTIDE SEQUENCE [LARGE SCALE GENOMIC DNA]</scope>
</reference>
<evidence type="ECO:0000313" key="3">
    <source>
        <dbReference type="EMBL" id="KAI1509725.1"/>
    </source>
</evidence>